<dbReference type="RefSeq" id="WP_006983146.1">
    <property type="nucleotide sequence ID" value="NZ_ABVL01000029.1"/>
</dbReference>
<proteinExistence type="predicted"/>
<evidence type="ECO:0000256" key="1">
    <source>
        <dbReference type="SAM" id="MobiDB-lite"/>
    </source>
</evidence>
<gene>
    <name evidence="2" type="ORF">CfE428DRAFT_5825</name>
</gene>
<reference evidence="2 3" key="1">
    <citation type="journal article" date="2011" name="J. Bacteriol.">
        <title>Genome sequence of Chthoniobacter flavus Ellin428, an aerobic heterotrophic soil bacterium.</title>
        <authorList>
            <person name="Kant R."/>
            <person name="van Passel M.W."/>
            <person name="Palva A."/>
            <person name="Lucas S."/>
            <person name="Lapidus A."/>
            <person name="Glavina Del Rio T."/>
            <person name="Dalin E."/>
            <person name="Tice H."/>
            <person name="Bruce D."/>
            <person name="Goodwin L."/>
            <person name="Pitluck S."/>
            <person name="Larimer F.W."/>
            <person name="Land M.L."/>
            <person name="Hauser L."/>
            <person name="Sangwan P."/>
            <person name="de Vos W.M."/>
            <person name="Janssen P.H."/>
            <person name="Smidt H."/>
        </authorList>
    </citation>
    <scope>NUCLEOTIDE SEQUENCE [LARGE SCALE GENOMIC DNA]</scope>
    <source>
        <strain evidence="2 3">Ellin428</strain>
    </source>
</reference>
<feature type="compositionally biased region" description="Basic residues" evidence="1">
    <location>
        <begin position="257"/>
        <end position="266"/>
    </location>
</feature>
<evidence type="ECO:0000313" key="3">
    <source>
        <dbReference type="Proteomes" id="UP000005824"/>
    </source>
</evidence>
<keyword evidence="3" id="KW-1185">Reference proteome</keyword>
<dbReference type="AlphaFoldDB" id="B4DA85"/>
<dbReference type="STRING" id="497964.CfE428DRAFT_5825"/>
<feature type="compositionally biased region" description="Basic and acidic residues" evidence="1">
    <location>
        <begin position="227"/>
        <end position="237"/>
    </location>
</feature>
<accession>B4DA85</accession>
<organism evidence="2 3">
    <name type="scientific">Chthoniobacter flavus Ellin428</name>
    <dbReference type="NCBI Taxonomy" id="497964"/>
    <lineage>
        <taxon>Bacteria</taxon>
        <taxon>Pseudomonadati</taxon>
        <taxon>Verrucomicrobiota</taxon>
        <taxon>Spartobacteria</taxon>
        <taxon>Chthoniobacterales</taxon>
        <taxon>Chthoniobacteraceae</taxon>
        <taxon>Chthoniobacter</taxon>
    </lineage>
</organism>
<dbReference type="EMBL" id="ABVL01000029">
    <property type="protein sequence ID" value="EDY16712.1"/>
    <property type="molecule type" value="Genomic_DNA"/>
</dbReference>
<evidence type="ECO:0000313" key="2">
    <source>
        <dbReference type="EMBL" id="EDY16712.1"/>
    </source>
</evidence>
<dbReference type="InParanoid" id="B4DA85"/>
<protein>
    <submittedName>
        <fullName evidence="2">Uncharacterized protein</fullName>
    </submittedName>
</protein>
<feature type="region of interest" description="Disordered" evidence="1">
    <location>
        <begin position="150"/>
        <end position="169"/>
    </location>
</feature>
<dbReference type="Proteomes" id="UP000005824">
    <property type="component" value="Unassembled WGS sequence"/>
</dbReference>
<comment type="caution">
    <text evidence="2">The sequence shown here is derived from an EMBL/GenBank/DDBJ whole genome shotgun (WGS) entry which is preliminary data.</text>
</comment>
<feature type="region of interest" description="Disordered" evidence="1">
    <location>
        <begin position="223"/>
        <end position="266"/>
    </location>
</feature>
<sequence length="266" mass="29475">MSKQTSQEISVEVMTASKDSLESISAQIRDIQHSFSELTTGYLNKAVYKVVAIGLYLLKGEMNFLLTAQVCKVHTKSRKRNDKGQLQAQEGFTSWLEKAHPDITQNTSQRFRNAARRVGLTSDSTLADVEQLRETQALHGKTLTELYKALPAPGGDDGDQGDGGSSIPSLVHQTQLDLFSTLDQVLVLREQMEPQEYEATHLRLHATLERLTGAKWVMTDEPPSIDASEHGDVKEMVPHGGSKSENGRFQGSEVAKRWAKKGKGRK</sequence>
<name>B4DA85_9BACT</name>